<feature type="compositionally biased region" description="Low complexity" evidence="1">
    <location>
        <begin position="10"/>
        <end position="32"/>
    </location>
</feature>
<feature type="compositionally biased region" description="Basic and acidic residues" evidence="1">
    <location>
        <begin position="275"/>
        <end position="284"/>
    </location>
</feature>
<evidence type="ECO:0000313" key="3">
    <source>
        <dbReference type="Proteomes" id="UP000095751"/>
    </source>
</evidence>
<feature type="region of interest" description="Disordered" evidence="1">
    <location>
        <begin position="693"/>
        <end position="715"/>
    </location>
</feature>
<feature type="region of interest" description="Disordered" evidence="1">
    <location>
        <begin position="1039"/>
        <end position="1063"/>
    </location>
</feature>
<feature type="compositionally biased region" description="Low complexity" evidence="1">
    <location>
        <begin position="877"/>
        <end position="896"/>
    </location>
</feature>
<feature type="compositionally biased region" description="Low complexity" evidence="1">
    <location>
        <begin position="698"/>
        <end position="711"/>
    </location>
</feature>
<feature type="compositionally biased region" description="Low complexity" evidence="1">
    <location>
        <begin position="42"/>
        <end position="54"/>
    </location>
</feature>
<dbReference type="GO" id="GO:0055028">
    <property type="term" value="C:cortical microtubule"/>
    <property type="evidence" value="ECO:0007669"/>
    <property type="project" value="TreeGrafter"/>
</dbReference>
<feature type="region of interest" description="Disordered" evidence="1">
    <location>
        <begin position="78"/>
        <end position="352"/>
    </location>
</feature>
<feature type="compositionally biased region" description="Low complexity" evidence="1">
    <location>
        <begin position="247"/>
        <end position="260"/>
    </location>
</feature>
<dbReference type="InterPro" id="IPR016024">
    <property type="entry name" value="ARM-type_fold"/>
</dbReference>
<dbReference type="KEGG" id="fcy:FRACYDRAFT_235634"/>
<keyword evidence="3" id="KW-1185">Reference proteome</keyword>
<proteinExistence type="predicted"/>
<sequence length="1195" mass="130142">MMDNNRRRLSMMNGSSAASQSSSNTPTPTSSSRRSRVQDGRSSSMNHNTSSQSRQMLLQPHQLSLHQQNYHHSPAVKMMTTPQQQQSRPSSSQQQQQRSSSNRRSGSVPPSEQQRTSSSSRSRSATRNKSKNNTSSSNNYPPPLQHMGQFHTTHSTHNKTRSSSGGTTTTANNQNRANGSDNGSVHSGPTVSTAAYSNGSHTSGGGGGGGHDNNSQRSQRSTASDPHAHGGRGRGRSTSRQQHQPPRSASARSSGGSRRSTTPNGGNGGNGTFDLIHEEHRDPFAETTSTRSRSSHQHQQQQNQNHNTNGSRNDLMIHPTPFKQQSQHQHQQRYSSNTIASTPTSNSSNRKNIPAVVSTNKHFIKSTKKVIEELKKSADGSYPGNKRVIALTNACAEFDHLDDSRHNLELQQGAATSLCRVLAVVLNIADDQECIDDADDELENSHNDINDCHNTHVSALTNEDVNHTDDALRMIATALEMVFRGQGTYVHTAYDKCGGTTKYESSNIGGRPSGLLPCLLRLLDRAEGVHYGTHCMKRHNSDVSLLNTTKVLLYLSRVPELRQHLARQPSLLDALCRVGNNLNKSNSNNNVNTITLNGEEARVTRVRIIANLVNEEENKPLLLVHVDGKGAGGDNGLLHALLRIAHIDPNERSREYASVALMDLASSPQNQIIMTKNERLLATLVMMVLVERGGGPKSTTTNSTTTNSSSTAVNGVVGTPIRESAITALQNLAFTKENRIRLVLFKNGIVLEALLKVLNRSGSSSSTNNDPSSLVVVGSNDNKSRRRAAGALTNLACDETAEIMGRHSKLLQTLAIVSTKDPSPEVQIRSAMALTKLAASLTIRMDYTDNDNDVQQQQDNNQDTTTAVPNHHHRDGSSSTYSSSSSQQQQQQQQQQGNDNTTANVGTTGCTSSLYSTLLDALVVASLSPVSNSVSAVLRVKARDPENRFIMAHHPGILDTLADMCMNLNNTNSNLTNKVYNNNGNGNNNNNDTVTDVIKDRDNATRALMHLTNESKNRSTMCTATVLDALVKGASITDDEIDMNTSPPPPSAITNSNNENSATRQALEEVRDSAVRALERLATEFPNRSKMAHHNGLLVAIAQATERESKLEQAQQDFGGCLSDVRPTENFGSTCNHFRQNIFHANTETKRVFLWGFYNHTYNSYILIAGLGFSVPLGTFNSYILTSRVIIGIQS</sequence>
<dbReference type="SUPFAM" id="SSF48371">
    <property type="entry name" value="ARM repeat"/>
    <property type="match status" value="1"/>
</dbReference>
<feature type="compositionally biased region" description="Polar residues" evidence="1">
    <location>
        <begin position="1052"/>
        <end position="1063"/>
    </location>
</feature>
<feature type="compositionally biased region" description="Polar residues" evidence="1">
    <location>
        <begin position="180"/>
        <end position="201"/>
    </location>
</feature>
<feature type="region of interest" description="Disordered" evidence="1">
    <location>
        <begin position="851"/>
        <end position="905"/>
    </location>
</feature>
<accession>A0A1E7FN56</accession>
<reference evidence="2 3" key="1">
    <citation type="submission" date="2016-09" db="EMBL/GenBank/DDBJ databases">
        <title>Extensive genetic diversity and differential bi-allelic expression allows diatom success in the polar Southern Ocean.</title>
        <authorList>
            <consortium name="DOE Joint Genome Institute"/>
            <person name="Mock T."/>
            <person name="Otillar R.P."/>
            <person name="Strauss J."/>
            <person name="Dupont C."/>
            <person name="Frickenhaus S."/>
            <person name="Maumus F."/>
            <person name="Mcmullan M."/>
            <person name="Sanges R."/>
            <person name="Schmutz J."/>
            <person name="Toseland A."/>
            <person name="Valas R."/>
            <person name="Veluchamy A."/>
            <person name="Ward B.J."/>
            <person name="Allen A."/>
            <person name="Barry K."/>
            <person name="Falciatore A."/>
            <person name="Ferrante M."/>
            <person name="Fortunato A.E."/>
            <person name="Gloeckner G."/>
            <person name="Gruber A."/>
            <person name="Hipkin R."/>
            <person name="Janech M."/>
            <person name="Kroth P."/>
            <person name="Leese F."/>
            <person name="Lindquist E."/>
            <person name="Lyon B.R."/>
            <person name="Martin J."/>
            <person name="Mayer C."/>
            <person name="Parker M."/>
            <person name="Quesneville H."/>
            <person name="Raymond J."/>
            <person name="Uhlig C."/>
            <person name="Valentin K.U."/>
            <person name="Worden A.Z."/>
            <person name="Armbrust E.V."/>
            <person name="Bowler C."/>
            <person name="Green B."/>
            <person name="Moulton V."/>
            <person name="Van Oosterhout C."/>
            <person name="Grigoriev I."/>
        </authorList>
    </citation>
    <scope>NUCLEOTIDE SEQUENCE [LARGE SCALE GENOMIC DNA]</scope>
    <source>
        <strain evidence="2 3">CCMP1102</strain>
    </source>
</reference>
<feature type="compositionally biased region" description="Gly residues" evidence="1">
    <location>
        <begin position="202"/>
        <end position="211"/>
    </location>
</feature>
<dbReference type="Gene3D" id="1.25.10.10">
    <property type="entry name" value="Leucine-rich Repeat Variant"/>
    <property type="match status" value="3"/>
</dbReference>
<name>A0A1E7FN56_9STRA</name>
<dbReference type="PANTHER" id="PTHR31949">
    <property type="entry name" value="GASTRIC MUCIN-LIKE PROTEIN"/>
    <property type="match status" value="1"/>
</dbReference>
<organism evidence="2 3">
    <name type="scientific">Fragilariopsis cylindrus CCMP1102</name>
    <dbReference type="NCBI Taxonomy" id="635003"/>
    <lineage>
        <taxon>Eukaryota</taxon>
        <taxon>Sar</taxon>
        <taxon>Stramenopiles</taxon>
        <taxon>Ochrophyta</taxon>
        <taxon>Bacillariophyta</taxon>
        <taxon>Bacillariophyceae</taxon>
        <taxon>Bacillariophycidae</taxon>
        <taxon>Bacillariales</taxon>
        <taxon>Bacillariaceae</taxon>
        <taxon>Fragilariopsis</taxon>
    </lineage>
</organism>
<dbReference type="InParanoid" id="A0A1E7FN56"/>
<feature type="compositionally biased region" description="Low complexity" evidence="1">
    <location>
        <begin position="287"/>
        <end position="309"/>
    </location>
</feature>
<dbReference type="AlphaFoldDB" id="A0A1E7FN56"/>
<protein>
    <submittedName>
        <fullName evidence="2">ARM repeat-containing protein</fullName>
    </submittedName>
</protein>
<evidence type="ECO:0000313" key="2">
    <source>
        <dbReference type="EMBL" id="OEU19576.1"/>
    </source>
</evidence>
<feature type="compositionally biased region" description="Low complexity" evidence="1">
    <location>
        <begin position="853"/>
        <end position="866"/>
    </location>
</feature>
<feature type="compositionally biased region" description="Low complexity" evidence="1">
    <location>
        <begin position="761"/>
        <end position="773"/>
    </location>
</feature>
<feature type="compositionally biased region" description="Polar residues" evidence="1">
    <location>
        <begin position="333"/>
        <end position="352"/>
    </location>
</feature>
<feature type="compositionally biased region" description="Low complexity" evidence="1">
    <location>
        <begin position="82"/>
        <end position="123"/>
    </location>
</feature>
<feature type="region of interest" description="Disordered" evidence="1">
    <location>
        <begin position="761"/>
        <end position="780"/>
    </location>
</feature>
<feature type="compositionally biased region" description="Polar residues" evidence="1">
    <location>
        <begin position="212"/>
        <end position="224"/>
    </location>
</feature>
<evidence type="ECO:0000256" key="1">
    <source>
        <dbReference type="SAM" id="MobiDB-lite"/>
    </source>
</evidence>
<feature type="region of interest" description="Disordered" evidence="1">
    <location>
        <begin position="1"/>
        <end position="54"/>
    </location>
</feature>
<feature type="compositionally biased region" description="Low complexity" evidence="1">
    <location>
        <begin position="161"/>
        <end position="179"/>
    </location>
</feature>
<dbReference type="PANTHER" id="PTHR31949:SF2">
    <property type="entry name" value="OS05G0480600 PROTEIN"/>
    <property type="match status" value="1"/>
</dbReference>
<dbReference type="Proteomes" id="UP000095751">
    <property type="component" value="Unassembled WGS sequence"/>
</dbReference>
<dbReference type="EMBL" id="KV784355">
    <property type="protein sequence ID" value="OEU19576.1"/>
    <property type="molecule type" value="Genomic_DNA"/>
</dbReference>
<dbReference type="GO" id="GO:0043622">
    <property type="term" value="P:cortical microtubule organization"/>
    <property type="evidence" value="ECO:0007669"/>
    <property type="project" value="TreeGrafter"/>
</dbReference>
<dbReference type="OrthoDB" id="42156at2759"/>
<gene>
    <name evidence="2" type="ORF">FRACYDRAFT_235634</name>
</gene>
<dbReference type="InterPro" id="IPR011989">
    <property type="entry name" value="ARM-like"/>
</dbReference>